<evidence type="ECO:0000313" key="1">
    <source>
        <dbReference type="EMBL" id="GIY57212.1"/>
    </source>
</evidence>
<dbReference type="EMBL" id="BPLR01012869">
    <property type="protein sequence ID" value="GIY57212.1"/>
    <property type="molecule type" value="Genomic_DNA"/>
</dbReference>
<comment type="caution">
    <text evidence="1">The sequence shown here is derived from an EMBL/GenBank/DDBJ whole genome shotgun (WGS) entry which is preliminary data.</text>
</comment>
<dbReference type="Proteomes" id="UP001054945">
    <property type="component" value="Unassembled WGS sequence"/>
</dbReference>
<gene>
    <name evidence="1" type="ORF">CEXT_35541</name>
</gene>
<reference evidence="1 2" key="1">
    <citation type="submission" date="2021-06" db="EMBL/GenBank/DDBJ databases">
        <title>Caerostris extrusa draft genome.</title>
        <authorList>
            <person name="Kono N."/>
            <person name="Arakawa K."/>
        </authorList>
    </citation>
    <scope>NUCLEOTIDE SEQUENCE [LARGE SCALE GENOMIC DNA]</scope>
</reference>
<organism evidence="1 2">
    <name type="scientific">Caerostris extrusa</name>
    <name type="common">Bark spider</name>
    <name type="synonym">Caerostris bankana</name>
    <dbReference type="NCBI Taxonomy" id="172846"/>
    <lineage>
        <taxon>Eukaryota</taxon>
        <taxon>Metazoa</taxon>
        <taxon>Ecdysozoa</taxon>
        <taxon>Arthropoda</taxon>
        <taxon>Chelicerata</taxon>
        <taxon>Arachnida</taxon>
        <taxon>Araneae</taxon>
        <taxon>Araneomorphae</taxon>
        <taxon>Entelegynae</taxon>
        <taxon>Araneoidea</taxon>
        <taxon>Araneidae</taxon>
        <taxon>Caerostris</taxon>
    </lineage>
</organism>
<keyword evidence="2" id="KW-1185">Reference proteome</keyword>
<proteinExistence type="predicted"/>
<name>A0AAV4UH94_CAEEX</name>
<evidence type="ECO:0000313" key="2">
    <source>
        <dbReference type="Proteomes" id="UP001054945"/>
    </source>
</evidence>
<dbReference type="AlphaFoldDB" id="A0AAV4UH94"/>
<sequence>MFFLEHSLLSHSNYSCYGTFIALFYRKIFPPEATVGNGRTYPTPWRRSFHCSDEKNFSATRNKLLQLLLEVIWKKFSGVVYLIITQVTNYDSFRDRFCGSKIVPPEAPIV</sequence>
<protein>
    <submittedName>
        <fullName evidence="1">Uncharacterized protein</fullName>
    </submittedName>
</protein>
<accession>A0AAV4UH94</accession>